<feature type="domain" description="SMP-30/Gluconolactonase/LRE-like region" evidence="4">
    <location>
        <begin position="262"/>
        <end position="505"/>
    </location>
</feature>
<keyword evidence="3" id="KW-0862">Zinc</keyword>
<dbReference type="GO" id="GO:0005509">
    <property type="term" value="F:calcium ion binding"/>
    <property type="evidence" value="ECO:0007669"/>
    <property type="project" value="TreeGrafter"/>
</dbReference>
<evidence type="ECO:0000256" key="3">
    <source>
        <dbReference type="PIRSR" id="PIRSR605511-2"/>
    </source>
</evidence>
<sequence>KQKLAFQLYNLYFRSNFFEGGRVGFIVPVEGTTDQFVVGVERTFQIVKWDGSNGGKVEVVKVIGEVDQGVTSPTRINDGKADPRGRLFAGTMDLEYARSPDRNGSFYCIENNKIVKLCGNIQISNGLAWDLREKAMYYTDSTERKIRRYDYDVDTGDISNKEYIFDFEKNSIEGFPDGTTIDTDGNLWVAVFNGSCVIKIDPRNGKLLQKIPIPAKKVTSVIFGGDNYDVLFVTSASVEVEGPQCGCTFMITGLAICDPVLIGEGPHWDEKQQCLYFVSVLEGSLHKYVPVTGEKTKTNIVDQFVIGVGRTFQRVEWNGSEGSEVKVVEVIGDVDQGVAAPTAINDGKADPRGRLFGGTMNVNWENSPHRHGSLYRIDNNNIYKLCDNIQLSNGLAWDLREKAMYYTDSTERKIRRYDYDVDTGDISNKQFIFDFEKKHIGGMPDGITIDSDGNLWIAVFNGSCVIKIDPRSGKLLQKIPIPAKQVTSVIFGGQHNDVLFVTSARLRAGGPQCGCTFTITGLGVKGLPGYKYKIV</sequence>
<dbReference type="PANTHER" id="PTHR10907">
    <property type="entry name" value="REGUCALCIN"/>
    <property type="match status" value="1"/>
</dbReference>
<feature type="binding site" evidence="3">
    <location>
        <position position="264"/>
    </location>
    <ligand>
        <name>a divalent metal cation</name>
        <dbReference type="ChEBI" id="CHEBI:60240"/>
    </ligand>
</feature>
<dbReference type="InterPro" id="IPR011042">
    <property type="entry name" value="6-blade_b-propeller_TolB-like"/>
</dbReference>
<dbReference type="Proteomes" id="UP000324832">
    <property type="component" value="Unassembled WGS sequence"/>
</dbReference>
<accession>A0A5E4PRQ0</accession>
<dbReference type="InterPro" id="IPR000033">
    <property type="entry name" value="LDLR_classB_rpt"/>
</dbReference>
<evidence type="ECO:0000256" key="2">
    <source>
        <dbReference type="PIRSR" id="PIRSR605511-1"/>
    </source>
</evidence>
<dbReference type="SMART" id="SM00135">
    <property type="entry name" value="LY"/>
    <property type="match status" value="2"/>
</dbReference>
<dbReference type="PANTHER" id="PTHR10907:SF66">
    <property type="entry name" value="MIP34848P1-RELATED"/>
    <property type="match status" value="1"/>
</dbReference>
<dbReference type="GO" id="GO:0019853">
    <property type="term" value="P:L-ascorbic acid biosynthetic process"/>
    <property type="evidence" value="ECO:0007669"/>
    <property type="project" value="TreeGrafter"/>
</dbReference>
<dbReference type="InterPro" id="IPR005511">
    <property type="entry name" value="SMP-30"/>
</dbReference>
<feature type="active site" description="Proton donor/acceptor" evidence="2">
    <location>
        <position position="445"/>
    </location>
</feature>
<comment type="cofactor">
    <cofactor evidence="3">
        <name>Zn(2+)</name>
        <dbReference type="ChEBI" id="CHEBI:29105"/>
    </cofactor>
    <text evidence="3">Binds 1 divalent metal cation per subunit.</text>
</comment>
<proteinExistence type="inferred from homology"/>
<evidence type="ECO:0000256" key="1">
    <source>
        <dbReference type="ARBA" id="ARBA00008853"/>
    </source>
</evidence>
<evidence type="ECO:0000313" key="5">
    <source>
        <dbReference type="EMBL" id="VVC88062.1"/>
    </source>
</evidence>
<protein>
    <recommendedName>
        <fullName evidence="4">SMP-30/Gluconolactonase/LRE-like region domain-containing protein</fullName>
    </recommendedName>
</protein>
<dbReference type="GO" id="GO:0004341">
    <property type="term" value="F:gluconolactonase activity"/>
    <property type="evidence" value="ECO:0007669"/>
    <property type="project" value="TreeGrafter"/>
</dbReference>
<evidence type="ECO:0000313" key="6">
    <source>
        <dbReference type="Proteomes" id="UP000324832"/>
    </source>
</evidence>
<organism evidence="5 6">
    <name type="scientific">Leptidea sinapis</name>
    <dbReference type="NCBI Taxonomy" id="189913"/>
    <lineage>
        <taxon>Eukaryota</taxon>
        <taxon>Metazoa</taxon>
        <taxon>Ecdysozoa</taxon>
        <taxon>Arthropoda</taxon>
        <taxon>Hexapoda</taxon>
        <taxon>Insecta</taxon>
        <taxon>Pterygota</taxon>
        <taxon>Neoptera</taxon>
        <taxon>Endopterygota</taxon>
        <taxon>Lepidoptera</taxon>
        <taxon>Glossata</taxon>
        <taxon>Ditrysia</taxon>
        <taxon>Papilionoidea</taxon>
        <taxon>Pieridae</taxon>
        <taxon>Dismorphiinae</taxon>
        <taxon>Leptidea</taxon>
    </lineage>
</organism>
<name>A0A5E4PRQ0_9NEOP</name>
<feature type="domain" description="SMP-30/Gluconolactonase/LRE-like region" evidence="4">
    <location>
        <begin position="21"/>
        <end position="236"/>
    </location>
</feature>
<reference evidence="5 6" key="1">
    <citation type="submission" date="2017-07" db="EMBL/GenBank/DDBJ databases">
        <authorList>
            <person name="Talla V."/>
            <person name="Backstrom N."/>
        </authorList>
    </citation>
    <scope>NUCLEOTIDE SEQUENCE [LARGE SCALE GENOMIC DNA]</scope>
</reference>
<dbReference type="PRINTS" id="PR01790">
    <property type="entry name" value="SMP30FAMILY"/>
</dbReference>
<feature type="binding site" evidence="3">
    <location>
        <position position="345"/>
    </location>
    <ligand>
        <name>substrate</name>
    </ligand>
</feature>
<dbReference type="Gene3D" id="2.120.10.30">
    <property type="entry name" value="TolB, C-terminal domain"/>
    <property type="match status" value="2"/>
</dbReference>
<evidence type="ECO:0000259" key="4">
    <source>
        <dbReference type="Pfam" id="PF08450"/>
    </source>
</evidence>
<dbReference type="Pfam" id="PF08450">
    <property type="entry name" value="SGL"/>
    <property type="match status" value="2"/>
</dbReference>
<feature type="binding site" evidence="3">
    <location>
        <position position="393"/>
    </location>
    <ligand>
        <name>a divalent metal cation</name>
        <dbReference type="ChEBI" id="CHEBI:60240"/>
    </ligand>
</feature>
<feature type="binding site" evidence="3">
    <location>
        <position position="445"/>
    </location>
    <ligand>
        <name>a divalent metal cation</name>
        <dbReference type="ChEBI" id="CHEBI:60240"/>
    </ligand>
</feature>
<keyword evidence="3" id="KW-0479">Metal-binding</keyword>
<gene>
    <name evidence="5" type="ORF">LSINAPIS_LOCUS1522</name>
</gene>
<dbReference type="EMBL" id="FZQP02000227">
    <property type="protein sequence ID" value="VVC88062.1"/>
    <property type="molecule type" value="Genomic_DNA"/>
</dbReference>
<keyword evidence="6" id="KW-1185">Reference proteome</keyword>
<dbReference type="SUPFAM" id="SSF63829">
    <property type="entry name" value="Calcium-dependent phosphotriesterase"/>
    <property type="match status" value="2"/>
</dbReference>
<dbReference type="AlphaFoldDB" id="A0A5E4PRQ0"/>
<comment type="similarity">
    <text evidence="1">Belongs to the SMP-30/CGR1 family.</text>
</comment>
<feature type="non-terminal residue" evidence="5">
    <location>
        <position position="1"/>
    </location>
</feature>
<dbReference type="InterPro" id="IPR013658">
    <property type="entry name" value="SGL"/>
</dbReference>